<gene>
    <name evidence="1" type="ORF">GM920_08600</name>
</gene>
<name>A0ABR6EUW0_9SPHI</name>
<organism evidence="1 2">
    <name type="scientific">Pedobacter gandavensis</name>
    <dbReference type="NCBI Taxonomy" id="2679963"/>
    <lineage>
        <taxon>Bacteria</taxon>
        <taxon>Pseudomonadati</taxon>
        <taxon>Bacteroidota</taxon>
        <taxon>Sphingobacteriia</taxon>
        <taxon>Sphingobacteriales</taxon>
        <taxon>Sphingobacteriaceae</taxon>
        <taxon>Pedobacter</taxon>
    </lineage>
</organism>
<reference evidence="1 2" key="1">
    <citation type="submission" date="2019-11" db="EMBL/GenBank/DDBJ databases">
        <title>Description of Pedobacter sp. LMG 31462T.</title>
        <authorList>
            <person name="Carlier A."/>
            <person name="Qi S."/>
            <person name="Vandamme P."/>
        </authorList>
    </citation>
    <scope>NUCLEOTIDE SEQUENCE [LARGE SCALE GENOMIC DNA]</scope>
    <source>
        <strain evidence="1 2">LMG 31462</strain>
    </source>
</reference>
<dbReference type="InterPro" id="IPR045390">
    <property type="entry name" value="ABC-3C_MC3"/>
</dbReference>
<evidence type="ECO:0000313" key="1">
    <source>
        <dbReference type="EMBL" id="MBB2148972.1"/>
    </source>
</evidence>
<proteinExistence type="predicted"/>
<evidence type="ECO:0000313" key="2">
    <source>
        <dbReference type="Proteomes" id="UP000636110"/>
    </source>
</evidence>
<dbReference type="RefSeq" id="WP_182955783.1">
    <property type="nucleotide sequence ID" value="NZ_WNXC01000002.1"/>
</dbReference>
<accession>A0ABR6EUW0</accession>
<dbReference type="Pfam" id="PF20131">
    <property type="entry name" value="MC3"/>
    <property type="match status" value="1"/>
</dbReference>
<keyword evidence="2" id="KW-1185">Reference proteome</keyword>
<sequence length="158" mass="17461">MNKSVDVFAATNPAFLSLVLLSFIEGYNNEAEGGVPFALAVLPIPIILSGDLDATFDGTNIRTGFYSWVKQNPAIVVNLNSRINESMEYIQPAISYGIARKTIKIDDKGRLWALQQNAANFYTSATLGRFFKNSKRLGNWIGQIKSTKTVFNHLGLEV</sequence>
<dbReference type="EMBL" id="WNXC01000002">
    <property type="protein sequence ID" value="MBB2148972.1"/>
    <property type="molecule type" value="Genomic_DNA"/>
</dbReference>
<dbReference type="Proteomes" id="UP000636110">
    <property type="component" value="Unassembled WGS sequence"/>
</dbReference>
<protein>
    <submittedName>
        <fullName evidence="1">Uncharacterized protein</fullName>
    </submittedName>
</protein>
<comment type="caution">
    <text evidence="1">The sequence shown here is derived from an EMBL/GenBank/DDBJ whole genome shotgun (WGS) entry which is preliminary data.</text>
</comment>